<name>A0ABP7Y9G8_9SPHI</name>
<evidence type="ECO:0000313" key="8">
    <source>
        <dbReference type="EMBL" id="GAA4132745.1"/>
    </source>
</evidence>
<dbReference type="Gene3D" id="1.20.1600.10">
    <property type="entry name" value="Outer membrane efflux proteins (OEP)"/>
    <property type="match status" value="1"/>
</dbReference>
<comment type="caution">
    <text evidence="8">The sequence shown here is derived from an EMBL/GenBank/DDBJ whole genome shotgun (WGS) entry which is preliminary data.</text>
</comment>
<dbReference type="PANTHER" id="PTHR30026">
    <property type="entry name" value="OUTER MEMBRANE PROTEIN TOLC"/>
    <property type="match status" value="1"/>
</dbReference>
<sequence>MALKNNPSLKRGELQVNRADLRYKQAQYDRLPALSGNISHDLTQGRAIDPTTNQYIDNNNSSGRQSLNMNVPLFNGFAILHNIRMQSNAKDAGKLEYEGLSNDLKLDVIEAYIKLLTAQDMLKQIQGQVEVTKEQLHRAEVMNREGNIAPGDYYDLKGQFSAELNSIEQTKQALYTARLGLAGLLNMDPSKLKAVVKLDIPSAYPVVSAENLFQQSLSVMPQFRALDWRKKQMEEGVKLAKSDYFPSLSLSGGLSTNYSREGGSFSSQYKGNLYKGIGLNLSIPIFNRLATRTQVRMAKVDLEEAGFNVEIMRNDLQVKTAQAVFDLQMTQEQVRNLKDQDVNFMEAFRIATVHFEAGNSNSVLYLTAKNKMDQVKSQLIIKQYELLMQKYINDYYAGSLEL</sequence>
<keyword evidence="5" id="KW-0812">Transmembrane</keyword>
<dbReference type="SUPFAM" id="SSF56954">
    <property type="entry name" value="Outer membrane efflux proteins (OEP)"/>
    <property type="match status" value="1"/>
</dbReference>
<keyword evidence="3" id="KW-0813">Transport</keyword>
<dbReference type="InterPro" id="IPR003423">
    <property type="entry name" value="OMP_efflux"/>
</dbReference>
<evidence type="ECO:0000256" key="6">
    <source>
        <dbReference type="ARBA" id="ARBA00023136"/>
    </source>
</evidence>
<reference evidence="9" key="1">
    <citation type="journal article" date="2019" name="Int. J. Syst. Evol. Microbiol.">
        <title>The Global Catalogue of Microorganisms (GCM) 10K type strain sequencing project: providing services to taxonomists for standard genome sequencing and annotation.</title>
        <authorList>
            <consortium name="The Broad Institute Genomics Platform"/>
            <consortium name="The Broad Institute Genome Sequencing Center for Infectious Disease"/>
            <person name="Wu L."/>
            <person name="Ma J."/>
        </authorList>
    </citation>
    <scope>NUCLEOTIDE SEQUENCE [LARGE SCALE GENOMIC DNA]</scope>
    <source>
        <strain evidence="9">JCM 16704</strain>
    </source>
</reference>
<evidence type="ECO:0000256" key="1">
    <source>
        <dbReference type="ARBA" id="ARBA00004442"/>
    </source>
</evidence>
<dbReference type="Proteomes" id="UP001500101">
    <property type="component" value="Unassembled WGS sequence"/>
</dbReference>
<evidence type="ECO:0000313" key="9">
    <source>
        <dbReference type="Proteomes" id="UP001500101"/>
    </source>
</evidence>
<evidence type="ECO:0000256" key="3">
    <source>
        <dbReference type="ARBA" id="ARBA00022448"/>
    </source>
</evidence>
<organism evidence="8 9">
    <name type="scientific">Sphingobacterium kyonggiense</name>
    <dbReference type="NCBI Taxonomy" id="714075"/>
    <lineage>
        <taxon>Bacteria</taxon>
        <taxon>Pseudomonadati</taxon>
        <taxon>Bacteroidota</taxon>
        <taxon>Sphingobacteriia</taxon>
        <taxon>Sphingobacteriales</taxon>
        <taxon>Sphingobacteriaceae</taxon>
        <taxon>Sphingobacterium</taxon>
    </lineage>
</organism>
<dbReference type="PANTHER" id="PTHR30026:SF20">
    <property type="entry name" value="OUTER MEMBRANE PROTEIN TOLC"/>
    <property type="match status" value="1"/>
</dbReference>
<comment type="subcellular location">
    <subcellularLocation>
        <location evidence="1">Cell outer membrane</location>
    </subcellularLocation>
</comment>
<keyword evidence="9" id="KW-1185">Reference proteome</keyword>
<evidence type="ECO:0000256" key="5">
    <source>
        <dbReference type="ARBA" id="ARBA00022692"/>
    </source>
</evidence>
<keyword evidence="4" id="KW-1134">Transmembrane beta strand</keyword>
<comment type="similarity">
    <text evidence="2">Belongs to the outer membrane factor (OMF) (TC 1.B.17) family.</text>
</comment>
<accession>A0ABP7Y9G8</accession>
<evidence type="ECO:0000256" key="4">
    <source>
        <dbReference type="ARBA" id="ARBA00022452"/>
    </source>
</evidence>
<keyword evidence="6" id="KW-0472">Membrane</keyword>
<dbReference type="Pfam" id="PF02321">
    <property type="entry name" value="OEP"/>
    <property type="match status" value="2"/>
</dbReference>
<keyword evidence="7" id="KW-0998">Cell outer membrane</keyword>
<gene>
    <name evidence="8" type="ORF">GCM10022216_04160</name>
</gene>
<protein>
    <submittedName>
        <fullName evidence="8">TolC family protein</fullName>
    </submittedName>
</protein>
<evidence type="ECO:0000256" key="7">
    <source>
        <dbReference type="ARBA" id="ARBA00023237"/>
    </source>
</evidence>
<dbReference type="EMBL" id="BAAAZI010000004">
    <property type="protein sequence ID" value="GAA4132745.1"/>
    <property type="molecule type" value="Genomic_DNA"/>
</dbReference>
<dbReference type="InterPro" id="IPR051906">
    <property type="entry name" value="TolC-like"/>
</dbReference>
<evidence type="ECO:0000256" key="2">
    <source>
        <dbReference type="ARBA" id="ARBA00007613"/>
    </source>
</evidence>
<proteinExistence type="inferred from homology"/>